<dbReference type="Proteomes" id="UP000485058">
    <property type="component" value="Unassembled WGS sequence"/>
</dbReference>
<evidence type="ECO:0000313" key="3">
    <source>
        <dbReference type="Proteomes" id="UP000485058"/>
    </source>
</evidence>
<feature type="compositionally biased region" description="Basic residues" evidence="1">
    <location>
        <begin position="99"/>
        <end position="108"/>
    </location>
</feature>
<gene>
    <name evidence="2" type="ORF">HaLaN_08614</name>
</gene>
<feature type="compositionally biased region" description="Basic and acidic residues" evidence="1">
    <location>
        <begin position="170"/>
        <end position="181"/>
    </location>
</feature>
<comment type="caution">
    <text evidence="2">The sequence shown here is derived from an EMBL/GenBank/DDBJ whole genome shotgun (WGS) entry which is preliminary data.</text>
</comment>
<dbReference type="EMBL" id="BLLF01000546">
    <property type="protein sequence ID" value="GFH12850.1"/>
    <property type="molecule type" value="Genomic_DNA"/>
</dbReference>
<reference evidence="2 3" key="1">
    <citation type="submission" date="2020-02" db="EMBL/GenBank/DDBJ databases">
        <title>Draft genome sequence of Haematococcus lacustris strain NIES-144.</title>
        <authorList>
            <person name="Morimoto D."/>
            <person name="Nakagawa S."/>
            <person name="Yoshida T."/>
            <person name="Sawayama S."/>
        </authorList>
    </citation>
    <scope>NUCLEOTIDE SEQUENCE [LARGE SCALE GENOMIC DNA]</scope>
    <source>
        <strain evidence="2 3">NIES-144</strain>
    </source>
</reference>
<feature type="compositionally biased region" description="Basic and acidic residues" evidence="1">
    <location>
        <begin position="124"/>
        <end position="153"/>
    </location>
</feature>
<feature type="region of interest" description="Disordered" evidence="1">
    <location>
        <begin position="170"/>
        <end position="210"/>
    </location>
</feature>
<feature type="compositionally biased region" description="Basic and acidic residues" evidence="1">
    <location>
        <begin position="1"/>
        <end position="31"/>
    </location>
</feature>
<organism evidence="2 3">
    <name type="scientific">Haematococcus lacustris</name>
    <name type="common">Green alga</name>
    <name type="synonym">Haematococcus pluvialis</name>
    <dbReference type="NCBI Taxonomy" id="44745"/>
    <lineage>
        <taxon>Eukaryota</taxon>
        <taxon>Viridiplantae</taxon>
        <taxon>Chlorophyta</taxon>
        <taxon>core chlorophytes</taxon>
        <taxon>Chlorophyceae</taxon>
        <taxon>CS clade</taxon>
        <taxon>Chlamydomonadales</taxon>
        <taxon>Haematococcaceae</taxon>
        <taxon>Haematococcus</taxon>
    </lineage>
</organism>
<protein>
    <submittedName>
        <fullName evidence="2">Uncharacterized protein</fullName>
    </submittedName>
</protein>
<proteinExistence type="predicted"/>
<evidence type="ECO:0000256" key="1">
    <source>
        <dbReference type="SAM" id="MobiDB-lite"/>
    </source>
</evidence>
<keyword evidence="3" id="KW-1185">Reference proteome</keyword>
<feature type="region of interest" description="Disordered" evidence="1">
    <location>
        <begin position="297"/>
        <end position="317"/>
    </location>
</feature>
<evidence type="ECO:0000313" key="2">
    <source>
        <dbReference type="EMBL" id="GFH12850.1"/>
    </source>
</evidence>
<feature type="compositionally biased region" description="Low complexity" evidence="1">
    <location>
        <begin position="196"/>
        <end position="205"/>
    </location>
</feature>
<sequence length="317" mass="35090">MQRPEVRAKYEAAVAEKMKNRPPMSEEERAKRSAAGKAARERIKAEMEALGLVPKPGSGGSTEPRPPRSPRKKAASVPADGAAADPANPGDPAAGVSVKKPRAPRKPRVKAEAAQGEGEAGEEASVKDPKPRTPVNHSEERRRKISEAIRAKWQDPEYRARTVAAINQRAIERYGDPGDKPRRVRRRSQVTEDGEVVPVRRSSVSQQTKNEKEMAAVKEHLQYAQAVVDKVTATKRLIAKMDMNLEVTRAKMEAFMNDSRMAARSQQVVRESEAVLAHARSKLRELEQQVPRGIHYNSQGQILISDPEQMSSTPLRP</sequence>
<accession>A0A699YSQ0</accession>
<feature type="region of interest" description="Disordered" evidence="1">
    <location>
        <begin position="1"/>
        <end position="153"/>
    </location>
</feature>
<feature type="compositionally biased region" description="Low complexity" evidence="1">
    <location>
        <begin position="75"/>
        <end position="98"/>
    </location>
</feature>
<dbReference type="AlphaFoldDB" id="A0A699YSQ0"/>
<feature type="compositionally biased region" description="Basic and acidic residues" evidence="1">
    <location>
        <begin position="38"/>
        <end position="47"/>
    </location>
</feature>
<name>A0A699YSQ0_HAELA</name>